<organism evidence="10 11">
    <name type="scientific">Haloferula chungangensis</name>
    <dbReference type="NCBI Taxonomy" id="1048331"/>
    <lineage>
        <taxon>Bacteria</taxon>
        <taxon>Pseudomonadati</taxon>
        <taxon>Verrucomicrobiota</taxon>
        <taxon>Verrucomicrobiia</taxon>
        <taxon>Verrucomicrobiales</taxon>
        <taxon>Verrucomicrobiaceae</taxon>
        <taxon>Haloferula</taxon>
    </lineage>
</organism>
<evidence type="ECO:0000256" key="9">
    <source>
        <dbReference type="NCBIfam" id="TIGR00751"/>
    </source>
</evidence>
<feature type="transmembrane region" description="Helical" evidence="8">
    <location>
        <begin position="269"/>
        <end position="288"/>
    </location>
</feature>
<dbReference type="PROSITE" id="PS51257">
    <property type="entry name" value="PROKAR_LIPOPROTEIN"/>
    <property type="match status" value="1"/>
</dbReference>
<evidence type="ECO:0000256" key="3">
    <source>
        <dbReference type="ARBA" id="ARBA00022475"/>
    </source>
</evidence>
<keyword evidence="7 8" id="KW-0472">Membrane</keyword>
<keyword evidence="2 8" id="KW-0474">Menaquinone biosynthesis</keyword>
<protein>
    <recommendedName>
        <fullName evidence="8 9">1,4-dihydroxy-2-naphthoate octaprenyltransferase</fullName>
        <shortName evidence="8">DHNA-octaprenyltransferase</shortName>
        <ecNumber evidence="8 9">2.5.1.74</ecNumber>
    </recommendedName>
</protein>
<evidence type="ECO:0000256" key="4">
    <source>
        <dbReference type="ARBA" id="ARBA00022679"/>
    </source>
</evidence>
<evidence type="ECO:0000256" key="7">
    <source>
        <dbReference type="ARBA" id="ARBA00023136"/>
    </source>
</evidence>
<proteinExistence type="inferred from homology"/>
<comment type="pathway">
    <text evidence="8">Quinol/quinone metabolism; menaquinone biosynthesis; menaquinol from 1,4-dihydroxy-2-naphthoate: step 1/2.</text>
</comment>
<dbReference type="PIRSF" id="PIRSF005355">
    <property type="entry name" value="UBIAD1"/>
    <property type="match status" value="1"/>
</dbReference>
<sequence length="291" mass="31540">MFRAILLATRPKTLPAAVVPVWVGCVLAWKLSGNWSPKLAVATVLGAVFIQIATNFFNDAIDSAKGADTDRRIGPKRVTASGMLSRRTVMLWGGVFLLLAIACGVVLVLAAGWPILAIGIPSIYLAFGYTGGPFPLAYRGLGELFVVLFFGIVAVCGTVYVQMLEWRPEAVLLGLQVGLLSAVLISINNLRDREEDASTGKLTLAVRWGGRAARILIWFEIKAAAILGLGWIYFGEPWLVLGTMPLWLAGFRIIWGVLTEPEGPRMNRLLAIAAVQLVAFAGMFHLFALKF</sequence>
<dbReference type="Proteomes" id="UP001596472">
    <property type="component" value="Unassembled WGS sequence"/>
</dbReference>
<dbReference type="EC" id="2.5.1.74" evidence="8 9"/>
<evidence type="ECO:0000256" key="8">
    <source>
        <dbReference type="HAMAP-Rule" id="MF_01937"/>
    </source>
</evidence>
<comment type="catalytic activity">
    <reaction evidence="8">
        <text>an all-trans-polyprenyl diphosphate + 1,4-dihydroxy-2-naphthoate + H(+) = a 2-demethylmenaquinol + CO2 + diphosphate</text>
        <dbReference type="Rhea" id="RHEA:26478"/>
        <dbReference type="Rhea" id="RHEA-COMP:9563"/>
        <dbReference type="Rhea" id="RHEA-COMP:9564"/>
        <dbReference type="ChEBI" id="CHEBI:11173"/>
        <dbReference type="ChEBI" id="CHEBI:15378"/>
        <dbReference type="ChEBI" id="CHEBI:16526"/>
        <dbReference type="ChEBI" id="CHEBI:33019"/>
        <dbReference type="ChEBI" id="CHEBI:55437"/>
        <dbReference type="ChEBI" id="CHEBI:58914"/>
        <dbReference type="EC" id="2.5.1.74"/>
    </reaction>
</comment>
<evidence type="ECO:0000256" key="5">
    <source>
        <dbReference type="ARBA" id="ARBA00022692"/>
    </source>
</evidence>
<feature type="transmembrane region" description="Helical" evidence="8">
    <location>
        <begin position="115"/>
        <end position="132"/>
    </location>
</feature>
<dbReference type="InterPro" id="IPR044878">
    <property type="entry name" value="UbiA_sf"/>
</dbReference>
<dbReference type="PANTHER" id="PTHR13929:SF0">
    <property type="entry name" value="UBIA PRENYLTRANSFERASE DOMAIN-CONTAINING PROTEIN 1"/>
    <property type="match status" value="1"/>
</dbReference>
<evidence type="ECO:0000256" key="2">
    <source>
        <dbReference type="ARBA" id="ARBA00022428"/>
    </source>
</evidence>
<dbReference type="HAMAP" id="MF_01937">
    <property type="entry name" value="MenA_1"/>
    <property type="match status" value="1"/>
</dbReference>
<evidence type="ECO:0000313" key="11">
    <source>
        <dbReference type="Proteomes" id="UP001596472"/>
    </source>
</evidence>
<name>A0ABW2L8F4_9BACT</name>
<comment type="similarity">
    <text evidence="8">Belongs to the MenA family. Type 1 subfamily.</text>
</comment>
<dbReference type="EMBL" id="JBHTBS010000008">
    <property type="protein sequence ID" value="MFC7338662.1"/>
    <property type="molecule type" value="Genomic_DNA"/>
</dbReference>
<feature type="transmembrane region" description="Helical" evidence="8">
    <location>
        <begin position="144"/>
        <end position="164"/>
    </location>
</feature>
<evidence type="ECO:0000256" key="6">
    <source>
        <dbReference type="ARBA" id="ARBA00022989"/>
    </source>
</evidence>
<evidence type="ECO:0000256" key="1">
    <source>
        <dbReference type="ARBA" id="ARBA00004141"/>
    </source>
</evidence>
<dbReference type="NCBIfam" id="TIGR00751">
    <property type="entry name" value="menA"/>
    <property type="match status" value="1"/>
</dbReference>
<keyword evidence="4 8" id="KW-0808">Transferase</keyword>
<accession>A0ABW2L8F4</accession>
<dbReference type="GO" id="GO:0046428">
    <property type="term" value="F:1,4-dihydroxy-2-naphthoate polyprenyltransferase activity"/>
    <property type="evidence" value="ECO:0007669"/>
    <property type="project" value="UniProtKB-EC"/>
</dbReference>
<comment type="subcellular location">
    <subcellularLocation>
        <location evidence="8">Cell membrane</location>
        <topology evidence="8">Multi-pass membrane protein</topology>
    </subcellularLocation>
    <subcellularLocation>
        <location evidence="1">Membrane</location>
        <topology evidence="1">Multi-pass membrane protein</topology>
    </subcellularLocation>
</comment>
<dbReference type="Pfam" id="PF01040">
    <property type="entry name" value="UbiA"/>
    <property type="match status" value="1"/>
</dbReference>
<keyword evidence="6 8" id="KW-1133">Transmembrane helix</keyword>
<gene>
    <name evidence="8 10" type="primary">menA</name>
    <name evidence="10" type="ORF">ACFQY0_15815</name>
</gene>
<feature type="transmembrane region" description="Helical" evidence="8">
    <location>
        <begin position="89"/>
        <end position="109"/>
    </location>
</feature>
<reference evidence="11" key="1">
    <citation type="journal article" date="2019" name="Int. J. Syst. Evol. Microbiol.">
        <title>The Global Catalogue of Microorganisms (GCM) 10K type strain sequencing project: providing services to taxonomists for standard genome sequencing and annotation.</title>
        <authorList>
            <consortium name="The Broad Institute Genomics Platform"/>
            <consortium name="The Broad Institute Genome Sequencing Center for Infectious Disease"/>
            <person name="Wu L."/>
            <person name="Ma J."/>
        </authorList>
    </citation>
    <scope>NUCLEOTIDE SEQUENCE [LARGE SCALE GENOMIC DNA]</scope>
    <source>
        <strain evidence="11">CGMCC 4.1467</strain>
    </source>
</reference>
<feature type="transmembrane region" description="Helical" evidence="8">
    <location>
        <begin position="238"/>
        <end position="257"/>
    </location>
</feature>
<keyword evidence="11" id="KW-1185">Reference proteome</keyword>
<dbReference type="InterPro" id="IPR026046">
    <property type="entry name" value="UBIAD1"/>
</dbReference>
<dbReference type="Gene3D" id="1.10.357.140">
    <property type="entry name" value="UbiA prenyltransferase"/>
    <property type="match status" value="1"/>
</dbReference>
<keyword evidence="3 8" id="KW-1003">Cell membrane</keyword>
<feature type="transmembrane region" description="Helical" evidence="8">
    <location>
        <begin position="211"/>
        <end position="232"/>
    </location>
</feature>
<keyword evidence="5 8" id="KW-0812">Transmembrane</keyword>
<comment type="caution">
    <text evidence="10">The sequence shown here is derived from an EMBL/GenBank/DDBJ whole genome shotgun (WGS) entry which is preliminary data.</text>
</comment>
<evidence type="ECO:0000313" key="10">
    <source>
        <dbReference type="EMBL" id="MFC7338662.1"/>
    </source>
</evidence>
<comment type="function">
    <text evidence="8">Conversion of 1,4-dihydroxy-2-naphthoate (DHNA) to demethylmenaquinone (DMK).</text>
</comment>
<dbReference type="InterPro" id="IPR004657">
    <property type="entry name" value="MenA"/>
</dbReference>
<feature type="transmembrane region" description="Helical" evidence="8">
    <location>
        <begin position="170"/>
        <end position="190"/>
    </location>
</feature>
<dbReference type="PANTHER" id="PTHR13929">
    <property type="entry name" value="1,4-DIHYDROXY-2-NAPHTHOATE OCTAPRENYLTRANSFERASE"/>
    <property type="match status" value="1"/>
</dbReference>
<dbReference type="CDD" id="cd13962">
    <property type="entry name" value="PT_UbiA_UBIAD1"/>
    <property type="match status" value="1"/>
</dbReference>
<dbReference type="InterPro" id="IPR000537">
    <property type="entry name" value="UbiA_prenyltransferase"/>
</dbReference>